<dbReference type="GO" id="GO:0005262">
    <property type="term" value="F:calcium channel activity"/>
    <property type="evidence" value="ECO:0007669"/>
    <property type="project" value="InterPro"/>
</dbReference>
<sequence length="620" mass="67139">MQFPKLTPLQSRFAATLAATILLVILYYVLFTDLGSFAYALEIRPVDPKVADYPLLIEGRKAAHDDDGDDGTIPGKIAARDTPAPQALVNNQFKQSNINLGETQYWTFPKSAVTAPRSATPTGLPANVTATDPSSASGVVMNHELKKRENTVYISLNTCLGPSLNSTNVDPLSAAIPPLTVYISTSENNKAPGPGKSSDEQAEYIAEQGYMGASFSAESDVYVSVAAPNSTLFSGVYNYDLAASIDAYFHSVDDDTTNLYFVDSDTTSALLITDNVTQSSPDSPNYQQWMNITPPYTMFAHNINNSAIFGLERSYCALSLSAQIRPGNNAINTSMTSRGLGNKPKEQFKITYLNSSSTYYGILGMYGNSTASGIDVIGGGGKVWRAMNFTTKADSNCALLYNLDFCSQVAYAVPSNPSIDLTTLAHMYDSNAQSYYQNFTNSLSLIPCNTSSISMYSLAVGCPDCASAYKQWLCAVTIPRCYDYSSNFSFLQPRNAGQAFLNGTTLPADDPLVLSPVTNASRNPLIDSQIKPGPYKEILPCHDLCNDLVRTCPSALGFQCPTGQYLNDSYGYRASNGDITCSYLGAAYYLNSSPMKLAANFSFEIFLGFCVLWLASSLFY</sequence>
<proteinExistence type="predicted"/>
<comment type="caution">
    <text evidence="2">The sequence shown here is derived from an EMBL/GenBank/DDBJ whole genome shotgun (WGS) entry which is preliminary data.</text>
</comment>
<keyword evidence="1" id="KW-0812">Transmembrane</keyword>
<protein>
    <submittedName>
        <fullName evidence="2">Calcium channel subunit Mid1</fullName>
    </submittedName>
</protein>
<organism evidence="2 3">
    <name type="scientific">Talaromyces proteolyticus</name>
    <dbReference type="NCBI Taxonomy" id="1131652"/>
    <lineage>
        <taxon>Eukaryota</taxon>
        <taxon>Fungi</taxon>
        <taxon>Dikarya</taxon>
        <taxon>Ascomycota</taxon>
        <taxon>Pezizomycotina</taxon>
        <taxon>Eurotiomycetes</taxon>
        <taxon>Eurotiomycetidae</taxon>
        <taxon>Eurotiales</taxon>
        <taxon>Trichocomaceae</taxon>
        <taxon>Talaromyces</taxon>
        <taxon>Talaromyces sect. Bacilispori</taxon>
    </lineage>
</organism>
<dbReference type="PANTHER" id="PTHR39142">
    <property type="entry name" value="MID1P"/>
    <property type="match status" value="1"/>
</dbReference>
<evidence type="ECO:0000313" key="3">
    <source>
        <dbReference type="Proteomes" id="UP001201262"/>
    </source>
</evidence>
<reference evidence="2" key="1">
    <citation type="submission" date="2021-12" db="EMBL/GenBank/DDBJ databases">
        <title>Convergent genome expansion in fungi linked to evolution of root-endophyte symbiosis.</title>
        <authorList>
            <consortium name="DOE Joint Genome Institute"/>
            <person name="Ke Y.-H."/>
            <person name="Bonito G."/>
            <person name="Liao H.-L."/>
            <person name="Looney B."/>
            <person name="Rojas-Flechas A."/>
            <person name="Nash J."/>
            <person name="Hameed K."/>
            <person name="Schadt C."/>
            <person name="Martin F."/>
            <person name="Crous P.W."/>
            <person name="Miettinen O."/>
            <person name="Magnuson J.K."/>
            <person name="Labbe J."/>
            <person name="Jacobson D."/>
            <person name="Doktycz M.J."/>
            <person name="Veneault-Fourrey C."/>
            <person name="Kuo A."/>
            <person name="Mondo S."/>
            <person name="Calhoun S."/>
            <person name="Riley R."/>
            <person name="Ohm R."/>
            <person name="LaButti K."/>
            <person name="Andreopoulos B."/>
            <person name="Pangilinan J."/>
            <person name="Nolan M."/>
            <person name="Tritt A."/>
            <person name="Clum A."/>
            <person name="Lipzen A."/>
            <person name="Daum C."/>
            <person name="Barry K."/>
            <person name="Grigoriev I.V."/>
            <person name="Vilgalys R."/>
        </authorList>
    </citation>
    <scope>NUCLEOTIDE SEQUENCE</scope>
    <source>
        <strain evidence="2">PMI_201</strain>
    </source>
</reference>
<name>A0AAD4KWT3_9EURO</name>
<keyword evidence="1" id="KW-1133">Transmembrane helix</keyword>
<feature type="transmembrane region" description="Helical" evidence="1">
    <location>
        <begin position="597"/>
        <end position="619"/>
    </location>
</feature>
<dbReference type="Proteomes" id="UP001201262">
    <property type="component" value="Unassembled WGS sequence"/>
</dbReference>
<evidence type="ECO:0000256" key="1">
    <source>
        <dbReference type="SAM" id="Phobius"/>
    </source>
</evidence>
<dbReference type="PANTHER" id="PTHR39142:SF1">
    <property type="entry name" value="AEL197CP"/>
    <property type="match status" value="1"/>
</dbReference>
<dbReference type="RefSeq" id="XP_046075988.1">
    <property type="nucleotide sequence ID" value="XM_046212549.1"/>
</dbReference>
<dbReference type="Pfam" id="PF12929">
    <property type="entry name" value="Mid1"/>
    <property type="match status" value="1"/>
</dbReference>
<evidence type="ECO:0000313" key="2">
    <source>
        <dbReference type="EMBL" id="KAH8702612.1"/>
    </source>
</evidence>
<dbReference type="AlphaFoldDB" id="A0AAD4KWT3"/>
<keyword evidence="1" id="KW-0472">Membrane</keyword>
<dbReference type="GO" id="GO:0098703">
    <property type="term" value="P:calcium ion import across plasma membrane"/>
    <property type="evidence" value="ECO:0007669"/>
    <property type="project" value="InterPro"/>
</dbReference>
<gene>
    <name evidence="2" type="ORF">BGW36DRAFT_315590</name>
</gene>
<dbReference type="GeneID" id="70242836"/>
<dbReference type="InterPro" id="IPR024338">
    <property type="entry name" value="MID1/Yam8"/>
</dbReference>
<accession>A0AAD4KWT3</accession>
<dbReference type="EMBL" id="JAJTJA010000003">
    <property type="protein sequence ID" value="KAH8702612.1"/>
    <property type="molecule type" value="Genomic_DNA"/>
</dbReference>
<feature type="transmembrane region" description="Helical" evidence="1">
    <location>
        <begin position="12"/>
        <end position="31"/>
    </location>
</feature>
<keyword evidence="3" id="KW-1185">Reference proteome</keyword>